<evidence type="ECO:0000313" key="5">
    <source>
        <dbReference type="Proteomes" id="UP000663848"/>
    </source>
</evidence>
<keyword evidence="2" id="KW-0812">Transmembrane</keyword>
<dbReference type="PROSITE" id="PS51257">
    <property type="entry name" value="PROKAR_LIPOPROTEIN"/>
    <property type="match status" value="1"/>
</dbReference>
<dbReference type="AlphaFoldDB" id="A0A821KCJ8"/>
<reference evidence="4" key="1">
    <citation type="submission" date="2021-02" db="EMBL/GenBank/DDBJ databases">
        <authorList>
            <person name="Nowell W R."/>
        </authorList>
    </citation>
    <scope>NUCLEOTIDE SEQUENCE</scope>
</reference>
<keyword evidence="2" id="KW-1133">Transmembrane helix</keyword>
<feature type="signal peptide" evidence="3">
    <location>
        <begin position="1"/>
        <end position="19"/>
    </location>
</feature>
<evidence type="ECO:0000256" key="3">
    <source>
        <dbReference type="SAM" id="SignalP"/>
    </source>
</evidence>
<keyword evidence="3" id="KW-0732">Signal</keyword>
<sequence>MFIRLFFIYIHILVSQILASCPYIRTSVILTECVFDTNLYISFGANILNSNSIDFVGHYSTGQHNNNNNTLIYNLGNRWMLLVPLLIKCSHQPVNLTFTECQYTMRHNNKYPNRLLSSAEYMTTQLTIAIILFFALIIIIITILIKSRRLRIPSNSLEDKVSSSSFAPSTSTTTSTDSPTHHDYHHQLKQQTVATITSSYCENYLPKPPFAHGLVPQTNLSPRFHRQQQTIDDRRRIPLNIRSPSLSRINPFIDHAALTTNEHVTKKRSPLPKITRLQNGDVLITA</sequence>
<proteinExistence type="predicted"/>
<comment type="caution">
    <text evidence="4">The sequence shown here is derived from an EMBL/GenBank/DDBJ whole genome shotgun (WGS) entry which is preliminary data.</text>
</comment>
<keyword evidence="2" id="KW-0472">Membrane</keyword>
<feature type="transmembrane region" description="Helical" evidence="2">
    <location>
        <begin position="126"/>
        <end position="145"/>
    </location>
</feature>
<organism evidence="4 5">
    <name type="scientific">Rotaria socialis</name>
    <dbReference type="NCBI Taxonomy" id="392032"/>
    <lineage>
        <taxon>Eukaryota</taxon>
        <taxon>Metazoa</taxon>
        <taxon>Spiralia</taxon>
        <taxon>Gnathifera</taxon>
        <taxon>Rotifera</taxon>
        <taxon>Eurotatoria</taxon>
        <taxon>Bdelloidea</taxon>
        <taxon>Philodinida</taxon>
        <taxon>Philodinidae</taxon>
        <taxon>Rotaria</taxon>
    </lineage>
</organism>
<accession>A0A821KCJ8</accession>
<evidence type="ECO:0000313" key="4">
    <source>
        <dbReference type="EMBL" id="CAF4734888.1"/>
    </source>
</evidence>
<gene>
    <name evidence="4" type="ORF">QYT958_LOCUS19839</name>
</gene>
<evidence type="ECO:0000256" key="2">
    <source>
        <dbReference type="SAM" id="Phobius"/>
    </source>
</evidence>
<protein>
    <submittedName>
        <fullName evidence="4">Uncharacterized protein</fullName>
    </submittedName>
</protein>
<feature type="chain" id="PRO_5033058175" evidence="3">
    <location>
        <begin position="20"/>
        <end position="286"/>
    </location>
</feature>
<feature type="compositionally biased region" description="Low complexity" evidence="1">
    <location>
        <begin position="162"/>
        <end position="178"/>
    </location>
</feature>
<name>A0A821KCJ8_9BILA</name>
<dbReference type="Proteomes" id="UP000663848">
    <property type="component" value="Unassembled WGS sequence"/>
</dbReference>
<evidence type="ECO:0000256" key="1">
    <source>
        <dbReference type="SAM" id="MobiDB-lite"/>
    </source>
</evidence>
<dbReference type="EMBL" id="CAJOBR010003352">
    <property type="protein sequence ID" value="CAF4734888.1"/>
    <property type="molecule type" value="Genomic_DNA"/>
</dbReference>
<feature type="region of interest" description="Disordered" evidence="1">
    <location>
        <begin position="159"/>
        <end position="184"/>
    </location>
</feature>